<organism evidence="2 3">
    <name type="scientific">Streptomyces glycanivorans</name>
    <dbReference type="NCBI Taxonomy" id="3033808"/>
    <lineage>
        <taxon>Bacteria</taxon>
        <taxon>Bacillati</taxon>
        <taxon>Actinomycetota</taxon>
        <taxon>Actinomycetes</taxon>
        <taxon>Kitasatosporales</taxon>
        <taxon>Streptomycetaceae</taxon>
        <taxon>Streptomyces</taxon>
    </lineage>
</organism>
<dbReference type="EMBL" id="CP120983">
    <property type="protein sequence ID" value="WLQ67986.1"/>
    <property type="molecule type" value="Genomic_DNA"/>
</dbReference>
<gene>
    <name evidence="2" type="ORF">P8A20_32435</name>
</gene>
<protein>
    <submittedName>
        <fullName evidence="2">Asp23/Gls24 family envelope stress response protein</fullName>
    </submittedName>
</protein>
<keyword evidence="3" id="KW-1185">Reference proteome</keyword>
<accession>A0ABY9JJU1</accession>
<dbReference type="RefSeq" id="WP_306104780.1">
    <property type="nucleotide sequence ID" value="NZ_CP120983.1"/>
</dbReference>
<evidence type="ECO:0000313" key="3">
    <source>
        <dbReference type="Proteomes" id="UP001224433"/>
    </source>
</evidence>
<feature type="region of interest" description="Disordered" evidence="1">
    <location>
        <begin position="1"/>
        <end position="25"/>
    </location>
</feature>
<evidence type="ECO:0000313" key="2">
    <source>
        <dbReference type="EMBL" id="WLQ67986.1"/>
    </source>
</evidence>
<reference evidence="2 3" key="1">
    <citation type="submission" date="2023-03" db="EMBL/GenBank/DDBJ databases">
        <title>Isolation and description of six Streptomyces strains from soil environments, able to metabolize different microbial glucans.</title>
        <authorList>
            <person name="Widen T."/>
            <person name="Larsbrink J."/>
        </authorList>
    </citation>
    <scope>NUCLEOTIDE SEQUENCE [LARGE SCALE GENOMIC DNA]</scope>
    <source>
        <strain evidence="2 3">Alt3</strain>
    </source>
</reference>
<dbReference type="Proteomes" id="UP001224433">
    <property type="component" value="Chromosome"/>
</dbReference>
<sequence>MTARTDPPDRSQHDGDGDDEQLPCGRSLSDVWDLWEQEKDDPHLTDCPHCRQAVGELAALETSVRQLRERSATAEFYDARALTQRIMDVVRLELRPGRPLPLGEPEEDLWIVESAAARTVRAAAETVEGVRAGSCRISVERLPEREAPCVDVRLEIHAPASAQLQDLAEQVRHRVLSAADSTLGLTLNEIDIRITDLLDAADGPGGGEGR</sequence>
<proteinExistence type="predicted"/>
<evidence type="ECO:0000256" key="1">
    <source>
        <dbReference type="SAM" id="MobiDB-lite"/>
    </source>
</evidence>
<feature type="compositionally biased region" description="Basic and acidic residues" evidence="1">
    <location>
        <begin position="1"/>
        <end position="15"/>
    </location>
</feature>
<name>A0ABY9JJU1_9ACTN</name>